<dbReference type="InterPro" id="IPR017900">
    <property type="entry name" value="4Fe4S_Fe_S_CS"/>
</dbReference>
<evidence type="ECO:0000313" key="2">
    <source>
        <dbReference type="EMBL" id="SCL75214.1"/>
    </source>
</evidence>
<feature type="domain" description="4Fe-4S ferredoxin-type" evidence="1">
    <location>
        <begin position="38"/>
        <end position="70"/>
    </location>
</feature>
<dbReference type="RefSeq" id="WP_074369486.1">
    <property type="nucleotide sequence ID" value="NZ_FMID01000025.1"/>
</dbReference>
<dbReference type="PROSITE" id="PS51379">
    <property type="entry name" value="4FE4S_FER_2"/>
    <property type="match status" value="2"/>
</dbReference>
<protein>
    <submittedName>
        <fullName evidence="2">F420H2 dehydrogenase subunit F</fullName>
    </submittedName>
</protein>
<dbReference type="PANTHER" id="PTHR31332:SF0">
    <property type="entry name" value="7-HYDROXYMETHYL CHLOROPHYLL A REDUCTASE, CHLOROPLASTIC"/>
    <property type="match status" value="1"/>
</dbReference>
<sequence length="460" mass="51962">MKSPVITSVVEHDLCIGCGLCAALCPQGILAMQWNCYGEYNPVETSPCTTECGLCLKACPFADSGENEDTIAKRLYGAVPGIRHRSETGYYLASYVGYSERHRATSASGGVATWLLEALLREGIVDHVICVTPTGDPERLFAFQVFDTPEEVRTGAGSAYYPVEMSGVIRQVLEVPGRYAVIGLPCFIKAIRIAQLRNKKLRERIVFTVGLVCGQLKSKYYTAYLVLLSGMDSKPSRVKYRSKRPGVPAADYHFVCEGVNGKRSKEVFFSKGMGEAWLNRWFTINACNFCDDIFAECADVVCMDAWLPEYWTDPNGHNLVIIRSPQIFQTIIGGIQREQLKLKDISIDDVIRSQNEVIYGKRVLLSYRLNLARKQGKKRPQNKRIDAGGSYNLLLSKLTQNLLEMQKESRKLSQAILFDREEDILLLRNKMSPYLLKVSRVNRIFRIWSLPRRLLKRISK</sequence>
<dbReference type="GO" id="GO:0052592">
    <property type="term" value="F:oxidoreductase activity, acting on CH or CH2 groups, with an iron-sulfur protein as acceptor"/>
    <property type="evidence" value="ECO:0007669"/>
    <property type="project" value="TreeGrafter"/>
</dbReference>
<evidence type="ECO:0000259" key="1">
    <source>
        <dbReference type="PROSITE" id="PS51379"/>
    </source>
</evidence>
<dbReference type="OrthoDB" id="38261at2157"/>
<evidence type="ECO:0000313" key="3">
    <source>
        <dbReference type="Proteomes" id="UP000184671"/>
    </source>
</evidence>
<name>A0A1M4MJX5_9EURY</name>
<dbReference type="Gene3D" id="3.30.70.20">
    <property type="match status" value="1"/>
</dbReference>
<gene>
    <name evidence="2" type="ORF">L21_1106</name>
</gene>
<dbReference type="AlphaFoldDB" id="A0A1M4MJX5"/>
<dbReference type="InterPro" id="IPR007516">
    <property type="entry name" value="Co_F420_Hydgase/DH_bsu_N"/>
</dbReference>
<dbReference type="PROSITE" id="PS00198">
    <property type="entry name" value="4FE4S_FER_1"/>
    <property type="match status" value="1"/>
</dbReference>
<dbReference type="InterPro" id="IPR045220">
    <property type="entry name" value="FRHB/FDHB/HCAR-like"/>
</dbReference>
<dbReference type="EMBL" id="FMID01000025">
    <property type="protein sequence ID" value="SCL75214.1"/>
    <property type="molecule type" value="Genomic_DNA"/>
</dbReference>
<dbReference type="InterPro" id="IPR007525">
    <property type="entry name" value="FrhB_FdhB_C"/>
</dbReference>
<dbReference type="InterPro" id="IPR017896">
    <property type="entry name" value="4Fe4S_Fe-S-bd"/>
</dbReference>
<dbReference type="Pfam" id="PF00037">
    <property type="entry name" value="Fer4"/>
    <property type="match status" value="1"/>
</dbReference>
<reference evidence="2 3" key="1">
    <citation type="submission" date="2016-08" db="EMBL/GenBank/DDBJ databases">
        <authorList>
            <person name="Seilhamer J.J."/>
        </authorList>
    </citation>
    <scope>NUCLEOTIDE SEQUENCE [LARGE SCALE GENOMIC DNA]</scope>
    <source>
        <strain evidence="2">L21-II-0</strain>
    </source>
</reference>
<dbReference type="Pfam" id="PF04422">
    <property type="entry name" value="FrhB_FdhB_N"/>
    <property type="match status" value="1"/>
</dbReference>
<accession>A0A1M4MJX5</accession>
<proteinExistence type="predicted"/>
<feature type="domain" description="4Fe-4S ferredoxin-type" evidence="1">
    <location>
        <begin position="6"/>
        <end position="35"/>
    </location>
</feature>
<dbReference type="SUPFAM" id="SSF54862">
    <property type="entry name" value="4Fe-4S ferredoxins"/>
    <property type="match status" value="1"/>
</dbReference>
<organism evidence="2 3">
    <name type="scientific">Methanoculleus chikugoensis</name>
    <dbReference type="NCBI Taxonomy" id="118126"/>
    <lineage>
        <taxon>Archaea</taxon>
        <taxon>Methanobacteriati</taxon>
        <taxon>Methanobacteriota</taxon>
        <taxon>Stenosarchaea group</taxon>
        <taxon>Methanomicrobia</taxon>
        <taxon>Methanomicrobiales</taxon>
        <taxon>Methanomicrobiaceae</taxon>
        <taxon>Methanoculleus</taxon>
    </lineage>
</organism>
<dbReference type="Pfam" id="PF04432">
    <property type="entry name" value="FrhB_FdhB_C"/>
    <property type="match status" value="1"/>
</dbReference>
<dbReference type="PANTHER" id="PTHR31332">
    <property type="entry name" value="7-HYDROXYMETHYL CHLOROPHYLL A REDUCTASE, CHLOROPLASTIC"/>
    <property type="match status" value="1"/>
</dbReference>
<dbReference type="STRING" id="118126.L21_1106"/>
<dbReference type="Proteomes" id="UP000184671">
    <property type="component" value="Unassembled WGS sequence"/>
</dbReference>